<dbReference type="OrthoDB" id="2966549at2"/>
<dbReference type="RefSeq" id="WP_090746362.1">
    <property type="nucleotide sequence ID" value="NZ_FOBW01000009.1"/>
</dbReference>
<dbReference type="InterPro" id="IPR020355">
    <property type="entry name" value="Uncharacterised_YhcU"/>
</dbReference>
<dbReference type="STRING" id="930146.SAMN05192533_10943"/>
<dbReference type="EMBL" id="FOBW01000009">
    <property type="protein sequence ID" value="SEN10455.1"/>
    <property type="molecule type" value="Genomic_DNA"/>
</dbReference>
<organism evidence="1 2">
    <name type="scientific">Mesobacillus persicus</name>
    <dbReference type="NCBI Taxonomy" id="930146"/>
    <lineage>
        <taxon>Bacteria</taxon>
        <taxon>Bacillati</taxon>
        <taxon>Bacillota</taxon>
        <taxon>Bacilli</taxon>
        <taxon>Bacillales</taxon>
        <taxon>Bacillaceae</taxon>
        <taxon>Mesobacillus</taxon>
    </lineage>
</organism>
<keyword evidence="2" id="KW-1185">Reference proteome</keyword>
<evidence type="ECO:0000313" key="2">
    <source>
        <dbReference type="Proteomes" id="UP000198553"/>
    </source>
</evidence>
<reference evidence="2" key="1">
    <citation type="submission" date="2016-10" db="EMBL/GenBank/DDBJ databases">
        <authorList>
            <person name="Varghese N."/>
            <person name="Submissions S."/>
        </authorList>
    </citation>
    <scope>NUCLEOTIDE SEQUENCE [LARGE SCALE GENOMIC DNA]</scope>
    <source>
        <strain evidence="2">B48,IBRC-M 10115,DSM 25386,CECT 8001</strain>
    </source>
</reference>
<proteinExistence type="predicted"/>
<name>A0A1H8DTF4_9BACI</name>
<gene>
    <name evidence="1" type="ORF">SAMN05192533_10943</name>
</gene>
<evidence type="ECO:0000313" key="1">
    <source>
        <dbReference type="EMBL" id="SEN10455.1"/>
    </source>
</evidence>
<accession>A0A1H8DTF4</accession>
<dbReference type="AlphaFoldDB" id="A0A1H8DTF4"/>
<protein>
    <submittedName>
        <fullName evidence="1">Uncharacterized protein</fullName>
    </submittedName>
</protein>
<sequence>MKIVFASTPGQVEKVEELVQYFYSNVLPLYFTDEDIMEFEKYKVLRTTKEQFEKFDTLGDAFRVITSLQTIISILESRNLSERYSPLFHKNAKILSEFGIYFPFQFNQFHDGFPDQQQVDYISMYSKAANSLLV</sequence>
<dbReference type="Pfam" id="PF17326">
    <property type="entry name" value="DUF5365"/>
    <property type="match status" value="1"/>
</dbReference>
<dbReference type="Proteomes" id="UP000198553">
    <property type="component" value="Unassembled WGS sequence"/>
</dbReference>